<keyword evidence="2 5" id="KW-0732">Signal</keyword>
<keyword evidence="8" id="KW-1185">Reference proteome</keyword>
<protein>
    <submittedName>
        <fullName evidence="7">Epstein-Barr virus induced 3</fullName>
    </submittedName>
</protein>
<evidence type="ECO:0000256" key="5">
    <source>
        <dbReference type="SAM" id="SignalP"/>
    </source>
</evidence>
<reference evidence="7" key="1">
    <citation type="submission" date="2025-08" db="UniProtKB">
        <authorList>
            <consortium name="Ensembl"/>
        </authorList>
    </citation>
    <scope>IDENTIFICATION</scope>
</reference>
<reference evidence="7" key="2">
    <citation type="submission" date="2025-09" db="UniProtKB">
        <authorList>
            <consortium name="Ensembl"/>
        </authorList>
    </citation>
    <scope>IDENTIFICATION</scope>
</reference>
<accession>A0A3Q3BQV9</accession>
<dbReference type="CDD" id="cd00063">
    <property type="entry name" value="FN3"/>
    <property type="match status" value="1"/>
</dbReference>
<keyword evidence="4" id="KW-0325">Glycoprotein</keyword>
<evidence type="ECO:0000313" key="7">
    <source>
        <dbReference type="Ensembl" id="ENSHBUP00000004296.1"/>
    </source>
</evidence>
<name>A0A3Q3BQV9_HAPBU</name>
<evidence type="ECO:0000256" key="3">
    <source>
        <dbReference type="ARBA" id="ARBA00022737"/>
    </source>
</evidence>
<dbReference type="STRING" id="8153.ENSHBUP00000004296"/>
<dbReference type="PANTHER" id="PTHR48483:SF2">
    <property type="entry name" value="INTERLEUKIN-27 SUBUNIT BETA"/>
    <property type="match status" value="1"/>
</dbReference>
<dbReference type="Proteomes" id="UP000264840">
    <property type="component" value="Unplaced"/>
</dbReference>
<dbReference type="InterPro" id="IPR003530">
    <property type="entry name" value="Hematopoietin_rcpt_L_F3_CS"/>
</dbReference>
<dbReference type="InterPro" id="IPR003961">
    <property type="entry name" value="FN3_dom"/>
</dbReference>
<organism evidence="7 8">
    <name type="scientific">Haplochromis burtoni</name>
    <name type="common">Burton's mouthbrooder</name>
    <name type="synonym">Chromis burtoni</name>
    <dbReference type="NCBI Taxonomy" id="8153"/>
    <lineage>
        <taxon>Eukaryota</taxon>
        <taxon>Metazoa</taxon>
        <taxon>Chordata</taxon>
        <taxon>Craniata</taxon>
        <taxon>Vertebrata</taxon>
        <taxon>Euteleostomi</taxon>
        <taxon>Actinopterygii</taxon>
        <taxon>Neopterygii</taxon>
        <taxon>Teleostei</taxon>
        <taxon>Neoteleostei</taxon>
        <taxon>Acanthomorphata</taxon>
        <taxon>Ovalentaria</taxon>
        <taxon>Cichlomorphae</taxon>
        <taxon>Cichliformes</taxon>
        <taxon>Cichlidae</taxon>
        <taxon>African cichlids</taxon>
        <taxon>Pseudocrenilabrinae</taxon>
        <taxon>Haplochromini</taxon>
        <taxon>Haplochromis</taxon>
    </lineage>
</organism>
<evidence type="ECO:0000256" key="1">
    <source>
        <dbReference type="ARBA" id="ARBA00010890"/>
    </source>
</evidence>
<dbReference type="Ensembl" id="ENSHBUT00000008941.1">
    <property type="protein sequence ID" value="ENSHBUP00000004296.1"/>
    <property type="gene ID" value="ENSHBUG00000005596.1"/>
</dbReference>
<dbReference type="GeneID" id="102297623"/>
<dbReference type="GO" id="GO:0016020">
    <property type="term" value="C:membrane"/>
    <property type="evidence" value="ECO:0007669"/>
    <property type="project" value="InterPro"/>
</dbReference>
<dbReference type="InterPro" id="IPR013783">
    <property type="entry name" value="Ig-like_fold"/>
</dbReference>
<dbReference type="PROSITE" id="PS50853">
    <property type="entry name" value="FN3"/>
    <property type="match status" value="1"/>
</dbReference>
<dbReference type="RefSeq" id="XP_005934422.1">
    <property type="nucleotide sequence ID" value="XM_005934360.3"/>
</dbReference>
<dbReference type="SMART" id="SM00060">
    <property type="entry name" value="FN3"/>
    <property type="match status" value="2"/>
</dbReference>
<feature type="chain" id="PRO_5018773261" evidence="5">
    <location>
        <begin position="23"/>
        <end position="242"/>
    </location>
</feature>
<proteinExistence type="inferred from homology"/>
<dbReference type="Pfam" id="PF24031">
    <property type="entry name" value="FN3_IL27B_N"/>
    <property type="match status" value="1"/>
</dbReference>
<feature type="domain" description="Fibronectin type-III" evidence="6">
    <location>
        <begin position="141"/>
        <end position="240"/>
    </location>
</feature>
<evidence type="ECO:0000256" key="2">
    <source>
        <dbReference type="ARBA" id="ARBA00022729"/>
    </source>
</evidence>
<feature type="signal peptide" evidence="5">
    <location>
        <begin position="1"/>
        <end position="22"/>
    </location>
</feature>
<dbReference type="OrthoDB" id="6381660at2759"/>
<dbReference type="AlphaFoldDB" id="A0A3Q3BQV9"/>
<dbReference type="InterPro" id="IPR056621">
    <property type="entry name" value="FN3_IL27B_N"/>
</dbReference>
<dbReference type="InterPro" id="IPR036116">
    <property type="entry name" value="FN3_sf"/>
</dbReference>
<dbReference type="Pfam" id="PF00041">
    <property type="entry name" value="fn3"/>
    <property type="match status" value="1"/>
</dbReference>
<dbReference type="SUPFAM" id="SSF49265">
    <property type="entry name" value="Fibronectin type III"/>
    <property type="match status" value="2"/>
</dbReference>
<dbReference type="GO" id="GO:0004896">
    <property type="term" value="F:cytokine receptor activity"/>
    <property type="evidence" value="ECO:0007669"/>
    <property type="project" value="InterPro"/>
</dbReference>
<dbReference type="Gene3D" id="2.60.40.10">
    <property type="entry name" value="Immunoglobulins"/>
    <property type="match status" value="2"/>
</dbReference>
<dbReference type="CTD" id="10148"/>
<keyword evidence="3" id="KW-0677">Repeat</keyword>
<comment type="similarity">
    <text evidence="1">Belongs to the type I cytokine receptor family. Type 3 subfamily.</text>
</comment>
<evidence type="ECO:0000313" key="8">
    <source>
        <dbReference type="Proteomes" id="UP000264840"/>
    </source>
</evidence>
<dbReference type="PANTHER" id="PTHR48483">
    <property type="entry name" value="INTERLEUKIN-27 SUBUNIT BETA"/>
    <property type="match status" value="1"/>
</dbReference>
<sequence length="242" mass="27198">MRAAVFGGGYVTVILLISIVESQALDLLRGAGTSQNPLSAPKVHCWCSSYPNVTLCTWPKPPHFPTTHYIATYSERHNQASTKECHLLPPGSSSSEKFWICQLPNLKLLTDYIINITAVHSGRSSSHLTSFMLEDIVKPDPPVDVRVSPTNNRKLLVEWSPPPTWTNLAIFPLKYQIIYQWENKGIRRSVNLGPYENTTVELKALTPGRPYLFQVCARELLGLGKCSDWSMPVKITIPRKRL</sequence>
<evidence type="ECO:0000259" key="6">
    <source>
        <dbReference type="PROSITE" id="PS50853"/>
    </source>
</evidence>
<dbReference type="InterPro" id="IPR053073">
    <property type="entry name" value="IL11/IL27_subunit_beta"/>
</dbReference>
<dbReference type="PROSITE" id="PS01354">
    <property type="entry name" value="HEMATOPO_REC_L_F3"/>
    <property type="match status" value="1"/>
</dbReference>
<dbReference type="GeneTree" id="ENSGT00940000160050"/>
<evidence type="ECO:0000256" key="4">
    <source>
        <dbReference type="ARBA" id="ARBA00023180"/>
    </source>
</evidence>